<dbReference type="PANTHER" id="PTHR21495">
    <property type="entry name" value="NUCLEOPORIN-RELATED"/>
    <property type="match status" value="1"/>
</dbReference>
<feature type="transmembrane region" description="Helical" evidence="5">
    <location>
        <begin position="48"/>
        <end position="70"/>
    </location>
</feature>
<dbReference type="InterPro" id="IPR044859">
    <property type="entry name" value="Allene_oxi_cyc_Dirigent"/>
</dbReference>
<evidence type="ECO:0000256" key="3">
    <source>
        <dbReference type="ARBA" id="ARBA00022525"/>
    </source>
</evidence>
<keyword evidence="5" id="KW-0812">Transmembrane</keyword>
<dbReference type="GO" id="GO:0009699">
    <property type="term" value="P:phenylpropanoid biosynthetic process"/>
    <property type="evidence" value="ECO:0007669"/>
    <property type="project" value="UniProtKB-ARBA"/>
</dbReference>
<sequence length="238" mass="26287">MYTYFISLLYHLPLPFVLYIYTFLLSQLSSFTYTSITKPNNLKQTTTTTSMATQLLLTLFLLSFTVATIAEDTGYVGTVDPKSLGLNKRKTLSHFRLYWQDVISGSNATAINIIPAIPKYNTTTSFGSVTVTDNALTLGPELSSKVVGRSEGIYALTSQSQVTLLMVMNFVLTEGKYNGSSITIVGRNVAYDEEKELPVVGGSGVFKFATGYAHAKTYHFDPTTGDATTEYNIYVFHY</sequence>
<reference evidence="6 7" key="1">
    <citation type="journal article" date="2015" name="Sci. Rep.">
        <title>The power of single molecule real-time sequencing technology in the de novo assembly of a eukaryotic genome.</title>
        <authorList>
            <person name="Sakai H."/>
            <person name="Naito K."/>
            <person name="Ogiso-Tanaka E."/>
            <person name="Takahashi Y."/>
            <person name="Iseki K."/>
            <person name="Muto C."/>
            <person name="Satou K."/>
            <person name="Teruya K."/>
            <person name="Shiroma A."/>
            <person name="Shimoji M."/>
            <person name="Hirano T."/>
            <person name="Itoh T."/>
            <person name="Kaga A."/>
            <person name="Tomooka N."/>
        </authorList>
    </citation>
    <scope>NUCLEOTIDE SEQUENCE [LARGE SCALE GENOMIC DNA]</scope>
    <source>
        <strain evidence="7">cv. Shumari</strain>
    </source>
</reference>
<comment type="similarity">
    <text evidence="1 4">Belongs to the plant dirigent protein family.</text>
</comment>
<feature type="transmembrane region" description="Helical" evidence="5">
    <location>
        <begin position="16"/>
        <end position="36"/>
    </location>
</feature>
<comment type="subunit">
    <text evidence="2 4">Homodimer.</text>
</comment>
<comment type="function">
    <text evidence="4">Dirigent proteins impart stereoselectivity on the phenoxy radical-coupling reaction, yielding optically active lignans from two molecules of coniferyl alcohol in the biosynthesis of lignans, flavonolignans, and alkaloids and thus plays a central role in plant secondary metabolism.</text>
</comment>
<name>A0A0S3SXH0_PHAAN</name>
<keyword evidence="7" id="KW-1185">Reference proteome</keyword>
<dbReference type="OrthoDB" id="1864232at2759"/>
<proteinExistence type="inferred from homology"/>
<evidence type="ECO:0000256" key="1">
    <source>
        <dbReference type="ARBA" id="ARBA00010746"/>
    </source>
</evidence>
<keyword evidence="5" id="KW-1133">Transmembrane helix</keyword>
<dbReference type="InterPro" id="IPR004265">
    <property type="entry name" value="Dirigent"/>
</dbReference>
<evidence type="ECO:0000313" key="6">
    <source>
        <dbReference type="EMBL" id="BAT97509.1"/>
    </source>
</evidence>
<keyword evidence="3 4" id="KW-0964">Secreted</keyword>
<evidence type="ECO:0000256" key="2">
    <source>
        <dbReference type="ARBA" id="ARBA00011738"/>
    </source>
</evidence>
<protein>
    <recommendedName>
        <fullName evidence="4">Dirigent protein</fullName>
    </recommendedName>
</protein>
<keyword evidence="4" id="KW-0052">Apoplast</keyword>
<dbReference type="Proteomes" id="UP000291084">
    <property type="component" value="Chromosome 9"/>
</dbReference>
<dbReference type="AlphaFoldDB" id="A0A0S3SXH0"/>
<organism evidence="6 7">
    <name type="scientific">Vigna angularis var. angularis</name>
    <dbReference type="NCBI Taxonomy" id="157739"/>
    <lineage>
        <taxon>Eukaryota</taxon>
        <taxon>Viridiplantae</taxon>
        <taxon>Streptophyta</taxon>
        <taxon>Embryophyta</taxon>
        <taxon>Tracheophyta</taxon>
        <taxon>Spermatophyta</taxon>
        <taxon>Magnoliopsida</taxon>
        <taxon>eudicotyledons</taxon>
        <taxon>Gunneridae</taxon>
        <taxon>Pentapetalae</taxon>
        <taxon>rosids</taxon>
        <taxon>fabids</taxon>
        <taxon>Fabales</taxon>
        <taxon>Fabaceae</taxon>
        <taxon>Papilionoideae</taxon>
        <taxon>50 kb inversion clade</taxon>
        <taxon>NPAAA clade</taxon>
        <taxon>indigoferoid/millettioid clade</taxon>
        <taxon>Phaseoleae</taxon>
        <taxon>Vigna</taxon>
    </lineage>
</organism>
<dbReference type="Pfam" id="PF03018">
    <property type="entry name" value="Dirigent"/>
    <property type="match status" value="1"/>
</dbReference>
<gene>
    <name evidence="6" type="primary">Vigan.09G097000</name>
    <name evidence="6" type="ORF">VIGAN_09097000</name>
</gene>
<keyword evidence="5" id="KW-0472">Membrane</keyword>
<evidence type="ECO:0000256" key="5">
    <source>
        <dbReference type="SAM" id="Phobius"/>
    </source>
</evidence>
<evidence type="ECO:0000256" key="4">
    <source>
        <dbReference type="RuleBase" id="RU363099"/>
    </source>
</evidence>
<dbReference type="GO" id="GO:0048046">
    <property type="term" value="C:apoplast"/>
    <property type="evidence" value="ECO:0007669"/>
    <property type="project" value="UniProtKB-SubCell"/>
</dbReference>
<evidence type="ECO:0000313" key="7">
    <source>
        <dbReference type="Proteomes" id="UP000291084"/>
    </source>
</evidence>
<dbReference type="Gene3D" id="2.40.480.10">
    <property type="entry name" value="Allene oxide cyclase-like"/>
    <property type="match status" value="1"/>
</dbReference>
<dbReference type="EMBL" id="AP015042">
    <property type="protein sequence ID" value="BAT97509.1"/>
    <property type="molecule type" value="Genomic_DNA"/>
</dbReference>
<accession>A0A0S3SXH0</accession>
<comment type="subcellular location">
    <subcellularLocation>
        <location evidence="4">Secreted</location>
        <location evidence="4">Extracellular space</location>
        <location evidence="4">Apoplast</location>
    </subcellularLocation>
</comment>